<evidence type="ECO:0000313" key="1">
    <source>
        <dbReference type="EMBL" id="TKR72810.1"/>
    </source>
</evidence>
<evidence type="ECO:0000313" key="2">
    <source>
        <dbReference type="Proteomes" id="UP000298663"/>
    </source>
</evidence>
<reference evidence="1 2" key="2">
    <citation type="journal article" date="2019" name="G3 (Bethesda)">
        <title>Hybrid Assembly of the Genome of the Entomopathogenic Nematode Steinernema carpocapsae Identifies the X-Chromosome.</title>
        <authorList>
            <person name="Serra L."/>
            <person name="Macchietto M."/>
            <person name="Macias-Munoz A."/>
            <person name="McGill C.J."/>
            <person name="Rodriguez I.M."/>
            <person name="Rodriguez B."/>
            <person name="Murad R."/>
            <person name="Mortazavi A."/>
        </authorList>
    </citation>
    <scope>NUCLEOTIDE SEQUENCE [LARGE SCALE GENOMIC DNA]</scope>
    <source>
        <strain evidence="1 2">ALL</strain>
    </source>
</reference>
<dbReference type="EMBL" id="AZBU02000006">
    <property type="protein sequence ID" value="TKR72810.1"/>
    <property type="molecule type" value="Genomic_DNA"/>
</dbReference>
<gene>
    <name evidence="1" type="ORF">L596_020207</name>
</gene>
<keyword evidence="2" id="KW-1185">Reference proteome</keyword>
<comment type="caution">
    <text evidence="1">The sequence shown here is derived from an EMBL/GenBank/DDBJ whole genome shotgun (WGS) entry which is preliminary data.</text>
</comment>
<proteinExistence type="predicted"/>
<name>A0A4U5MSX1_STECR</name>
<organism evidence="1 2">
    <name type="scientific">Steinernema carpocapsae</name>
    <name type="common">Entomopathogenic nematode</name>
    <dbReference type="NCBI Taxonomy" id="34508"/>
    <lineage>
        <taxon>Eukaryota</taxon>
        <taxon>Metazoa</taxon>
        <taxon>Ecdysozoa</taxon>
        <taxon>Nematoda</taxon>
        <taxon>Chromadorea</taxon>
        <taxon>Rhabditida</taxon>
        <taxon>Tylenchina</taxon>
        <taxon>Panagrolaimomorpha</taxon>
        <taxon>Strongyloidoidea</taxon>
        <taxon>Steinernematidae</taxon>
        <taxon>Steinernema</taxon>
    </lineage>
</organism>
<accession>A0A4U5MSX1</accession>
<dbReference type="Proteomes" id="UP000298663">
    <property type="component" value="Unassembled WGS sequence"/>
</dbReference>
<protein>
    <submittedName>
        <fullName evidence="1">Uncharacterized protein</fullName>
    </submittedName>
</protein>
<sequence length="81" mass="9144">MILKIQKFSRCQGAKPNLSNLSPFSFPCKKTYIKSSKKWIYSMNWSAKQILAILDNQLVGAKLGSTCKPADELQSPRCLFC</sequence>
<dbReference type="AlphaFoldDB" id="A0A4U5MSX1"/>
<reference evidence="1 2" key="1">
    <citation type="journal article" date="2015" name="Genome Biol.">
        <title>Comparative genomics of Steinernema reveals deeply conserved gene regulatory networks.</title>
        <authorList>
            <person name="Dillman A.R."/>
            <person name="Macchietto M."/>
            <person name="Porter C.F."/>
            <person name="Rogers A."/>
            <person name="Williams B."/>
            <person name="Antoshechkin I."/>
            <person name="Lee M.M."/>
            <person name="Goodwin Z."/>
            <person name="Lu X."/>
            <person name="Lewis E.E."/>
            <person name="Goodrich-Blair H."/>
            <person name="Stock S.P."/>
            <person name="Adams B.J."/>
            <person name="Sternberg P.W."/>
            <person name="Mortazavi A."/>
        </authorList>
    </citation>
    <scope>NUCLEOTIDE SEQUENCE [LARGE SCALE GENOMIC DNA]</scope>
    <source>
        <strain evidence="1 2">ALL</strain>
    </source>
</reference>